<reference evidence="3" key="2">
    <citation type="submission" date="2022-10" db="EMBL/GenBank/DDBJ databases">
        <authorList>
            <consortium name="ENA_rothamsted_submissions"/>
            <consortium name="culmorum"/>
            <person name="King R."/>
        </authorList>
    </citation>
    <scope>NUCLEOTIDE SEQUENCE</scope>
</reference>
<evidence type="ECO:0000256" key="2">
    <source>
        <dbReference type="SAM" id="MobiDB-lite"/>
    </source>
</evidence>
<name>A0A9N9X5B6_PHACE</name>
<organism evidence="3 4">
    <name type="scientific">Phaedon cochleariae</name>
    <name type="common">Mustard beetle</name>
    <dbReference type="NCBI Taxonomy" id="80249"/>
    <lineage>
        <taxon>Eukaryota</taxon>
        <taxon>Metazoa</taxon>
        <taxon>Ecdysozoa</taxon>
        <taxon>Arthropoda</taxon>
        <taxon>Hexapoda</taxon>
        <taxon>Insecta</taxon>
        <taxon>Pterygota</taxon>
        <taxon>Neoptera</taxon>
        <taxon>Endopterygota</taxon>
        <taxon>Coleoptera</taxon>
        <taxon>Polyphaga</taxon>
        <taxon>Cucujiformia</taxon>
        <taxon>Chrysomeloidea</taxon>
        <taxon>Chrysomelidae</taxon>
        <taxon>Chrysomelinae</taxon>
        <taxon>Chrysomelini</taxon>
        <taxon>Phaedon</taxon>
    </lineage>
</organism>
<sequence length="314" mass="36366">MEDTEVSIKDVYLLLKGVNENMGKRIEVLEETTRSLSTAVCKEVEITRNKVEILEKENVTLKNKVSKFEKQLKLNNLVIYGIEENEDENQEKLINTFSELTAIKLEVEIKRIEINNIFRLGKKTGQKRPILVSLGSQIRRQEILRNGPKLKGTKIVITEDLTDEEQKERKILLGALKEARSNNKTAFLTRNKLIVEGETLTAADIENSKELYQKESDFSPITKRRVVSKPPTPFPKEIEREENLPVIEREKEAEKETKEDNIEVESEKEVLKKGSTTAESKNPKEELKKFFGEEFLPKPQQQRPRRKVLHREEA</sequence>
<evidence type="ECO:0000313" key="4">
    <source>
        <dbReference type="Proteomes" id="UP001153737"/>
    </source>
</evidence>
<feature type="region of interest" description="Disordered" evidence="2">
    <location>
        <begin position="225"/>
        <end position="314"/>
    </location>
</feature>
<feature type="compositionally biased region" description="Basic and acidic residues" evidence="2">
    <location>
        <begin position="281"/>
        <end position="296"/>
    </location>
</feature>
<feature type="compositionally biased region" description="Basic and acidic residues" evidence="2">
    <location>
        <begin position="236"/>
        <end position="272"/>
    </location>
</feature>
<feature type="coiled-coil region" evidence="1">
    <location>
        <begin position="44"/>
        <end position="71"/>
    </location>
</feature>
<evidence type="ECO:0000256" key="1">
    <source>
        <dbReference type="SAM" id="Coils"/>
    </source>
</evidence>
<protein>
    <recommendedName>
        <fullName evidence="5">Endonuclease-reverse transcriptase</fullName>
    </recommendedName>
</protein>
<evidence type="ECO:0000313" key="3">
    <source>
        <dbReference type="EMBL" id="CAG9824653.1"/>
    </source>
</evidence>
<reference evidence="3" key="1">
    <citation type="submission" date="2022-01" db="EMBL/GenBank/DDBJ databases">
        <authorList>
            <person name="King R."/>
        </authorList>
    </citation>
    <scope>NUCLEOTIDE SEQUENCE</scope>
</reference>
<gene>
    <name evidence="3" type="ORF">PHAECO_LOCUS11772</name>
</gene>
<dbReference type="AlphaFoldDB" id="A0A9N9X5B6"/>
<keyword evidence="1" id="KW-0175">Coiled coil</keyword>
<keyword evidence="4" id="KW-1185">Reference proteome</keyword>
<evidence type="ECO:0008006" key="5">
    <source>
        <dbReference type="Google" id="ProtNLM"/>
    </source>
</evidence>
<dbReference type="Proteomes" id="UP001153737">
    <property type="component" value="Chromosome 8"/>
</dbReference>
<dbReference type="Gene3D" id="3.30.70.1820">
    <property type="entry name" value="L1 transposable element, RRM domain"/>
    <property type="match status" value="1"/>
</dbReference>
<proteinExistence type="predicted"/>
<feature type="compositionally biased region" description="Basic residues" evidence="2">
    <location>
        <begin position="303"/>
        <end position="314"/>
    </location>
</feature>
<dbReference type="OrthoDB" id="6749043at2759"/>
<accession>A0A9N9X5B6</accession>
<dbReference type="EMBL" id="OU896714">
    <property type="protein sequence ID" value="CAG9824653.1"/>
    <property type="molecule type" value="Genomic_DNA"/>
</dbReference>
<dbReference type="PANTHER" id="PTHR37445">
    <property type="entry name" value="PROTEIN CBG24663"/>
    <property type="match status" value="1"/>
</dbReference>
<dbReference type="PANTHER" id="PTHR37445:SF3">
    <property type="entry name" value="ZINC FINGER PHD-TYPE DOMAIN-CONTAINING PROTEIN"/>
    <property type="match status" value="1"/>
</dbReference>